<dbReference type="Gene3D" id="3.20.20.80">
    <property type="entry name" value="Glycosidases"/>
    <property type="match status" value="1"/>
</dbReference>
<dbReference type="GO" id="GO:0004553">
    <property type="term" value="F:hydrolase activity, hydrolyzing O-glycosyl compounds"/>
    <property type="evidence" value="ECO:0007669"/>
    <property type="project" value="InterPro"/>
</dbReference>
<reference evidence="6" key="2">
    <citation type="journal article" date="2024" name="Plant">
        <title>Genomic evolution and insights into agronomic trait innovations of Sesamum species.</title>
        <authorList>
            <person name="Miao H."/>
            <person name="Wang L."/>
            <person name="Qu L."/>
            <person name="Liu H."/>
            <person name="Sun Y."/>
            <person name="Le M."/>
            <person name="Wang Q."/>
            <person name="Wei S."/>
            <person name="Zheng Y."/>
            <person name="Lin W."/>
            <person name="Duan Y."/>
            <person name="Cao H."/>
            <person name="Xiong S."/>
            <person name="Wang X."/>
            <person name="Wei L."/>
            <person name="Li C."/>
            <person name="Ma Q."/>
            <person name="Ju M."/>
            <person name="Zhao R."/>
            <person name="Li G."/>
            <person name="Mu C."/>
            <person name="Tian Q."/>
            <person name="Mei H."/>
            <person name="Zhang T."/>
            <person name="Gao T."/>
            <person name="Zhang H."/>
        </authorList>
    </citation>
    <scope>NUCLEOTIDE SEQUENCE</scope>
    <source>
        <strain evidence="6">3651</strain>
    </source>
</reference>
<keyword evidence="2" id="KW-0378">Hydrolase</keyword>
<dbReference type="EMBL" id="JACGWO010000003">
    <property type="protein sequence ID" value="KAK4431188.1"/>
    <property type="molecule type" value="Genomic_DNA"/>
</dbReference>
<evidence type="ECO:0000256" key="3">
    <source>
        <dbReference type="ARBA" id="ARBA00023295"/>
    </source>
</evidence>
<evidence type="ECO:0000313" key="7">
    <source>
        <dbReference type="Proteomes" id="UP001293254"/>
    </source>
</evidence>
<comment type="similarity">
    <text evidence="1 4">Belongs to the glycosyl hydrolase 17 family.</text>
</comment>
<proteinExistence type="inferred from homology"/>
<name>A0AAE1YKF3_9LAMI</name>
<dbReference type="InterPro" id="IPR017853">
    <property type="entry name" value="GH"/>
</dbReference>
<evidence type="ECO:0000256" key="5">
    <source>
        <dbReference type="SAM" id="SignalP"/>
    </source>
</evidence>
<dbReference type="AlphaFoldDB" id="A0AAE1YKF3"/>
<evidence type="ECO:0000256" key="2">
    <source>
        <dbReference type="ARBA" id="ARBA00022801"/>
    </source>
</evidence>
<evidence type="ECO:0000256" key="1">
    <source>
        <dbReference type="ARBA" id="ARBA00008773"/>
    </source>
</evidence>
<dbReference type="PANTHER" id="PTHR32227">
    <property type="entry name" value="GLUCAN ENDO-1,3-BETA-GLUCOSIDASE BG1-RELATED-RELATED"/>
    <property type="match status" value="1"/>
</dbReference>
<gene>
    <name evidence="6" type="ORF">Salat_0880900</name>
</gene>
<evidence type="ECO:0000313" key="6">
    <source>
        <dbReference type="EMBL" id="KAK4431188.1"/>
    </source>
</evidence>
<comment type="caution">
    <text evidence="6">The sequence shown here is derived from an EMBL/GenBank/DDBJ whole genome shotgun (WGS) entry which is preliminary data.</text>
</comment>
<organism evidence="6 7">
    <name type="scientific">Sesamum alatum</name>
    <dbReference type="NCBI Taxonomy" id="300844"/>
    <lineage>
        <taxon>Eukaryota</taxon>
        <taxon>Viridiplantae</taxon>
        <taxon>Streptophyta</taxon>
        <taxon>Embryophyta</taxon>
        <taxon>Tracheophyta</taxon>
        <taxon>Spermatophyta</taxon>
        <taxon>Magnoliopsida</taxon>
        <taxon>eudicotyledons</taxon>
        <taxon>Gunneridae</taxon>
        <taxon>Pentapetalae</taxon>
        <taxon>asterids</taxon>
        <taxon>lamiids</taxon>
        <taxon>Lamiales</taxon>
        <taxon>Pedaliaceae</taxon>
        <taxon>Sesamum</taxon>
    </lineage>
</organism>
<protein>
    <submittedName>
        <fullName evidence="6">Glucan endo-1,3-beta-glucosidase</fullName>
    </submittedName>
</protein>
<keyword evidence="7" id="KW-1185">Reference proteome</keyword>
<reference evidence="6" key="1">
    <citation type="submission" date="2020-06" db="EMBL/GenBank/DDBJ databases">
        <authorList>
            <person name="Li T."/>
            <person name="Hu X."/>
            <person name="Zhang T."/>
            <person name="Song X."/>
            <person name="Zhang H."/>
            <person name="Dai N."/>
            <person name="Sheng W."/>
            <person name="Hou X."/>
            <person name="Wei L."/>
        </authorList>
    </citation>
    <scope>NUCLEOTIDE SEQUENCE</scope>
    <source>
        <strain evidence="6">3651</strain>
        <tissue evidence="6">Leaf</tissue>
    </source>
</reference>
<accession>A0AAE1YKF3</accession>
<dbReference type="SUPFAM" id="SSF51445">
    <property type="entry name" value="(Trans)glycosidases"/>
    <property type="match status" value="1"/>
</dbReference>
<evidence type="ECO:0000256" key="4">
    <source>
        <dbReference type="RuleBase" id="RU004335"/>
    </source>
</evidence>
<dbReference type="GO" id="GO:0005975">
    <property type="term" value="P:carbohydrate metabolic process"/>
    <property type="evidence" value="ECO:0007669"/>
    <property type="project" value="InterPro"/>
</dbReference>
<dbReference type="InterPro" id="IPR000490">
    <property type="entry name" value="Glyco_hydro_17"/>
</dbReference>
<feature type="chain" id="PRO_5042065141" evidence="5">
    <location>
        <begin position="27"/>
        <end position="128"/>
    </location>
</feature>
<sequence>MAVPYYPIRVAATALFLLAAITTVHSIGVNYGTLGNNLPPPTQVAQFLKEKTIIDGIKIYDANPDILRAFANTGIHVTVTVPNDQIPNLTVVRNARRWVTADIKPFYPQTKIHYVLVGNETSTGDHRT</sequence>
<dbReference type="Pfam" id="PF00332">
    <property type="entry name" value="Glyco_hydro_17"/>
    <property type="match status" value="1"/>
</dbReference>
<dbReference type="Proteomes" id="UP001293254">
    <property type="component" value="Unassembled WGS sequence"/>
</dbReference>
<keyword evidence="3" id="KW-0326">Glycosidase</keyword>
<feature type="signal peptide" evidence="5">
    <location>
        <begin position="1"/>
        <end position="26"/>
    </location>
</feature>
<dbReference type="InterPro" id="IPR044965">
    <property type="entry name" value="Glyco_hydro_17_plant"/>
</dbReference>
<keyword evidence="5" id="KW-0732">Signal</keyword>